<reference evidence="1 2" key="1">
    <citation type="submission" date="2019-02" db="EMBL/GenBank/DDBJ databases">
        <title>Deep-cultivation of Planctomycetes and their phenomic and genomic characterization uncovers novel biology.</title>
        <authorList>
            <person name="Wiegand S."/>
            <person name="Jogler M."/>
            <person name="Boedeker C."/>
            <person name="Pinto D."/>
            <person name="Vollmers J."/>
            <person name="Rivas-Marin E."/>
            <person name="Kohn T."/>
            <person name="Peeters S.H."/>
            <person name="Heuer A."/>
            <person name="Rast P."/>
            <person name="Oberbeckmann S."/>
            <person name="Bunk B."/>
            <person name="Jeske O."/>
            <person name="Meyerdierks A."/>
            <person name="Storesund J.E."/>
            <person name="Kallscheuer N."/>
            <person name="Luecker S."/>
            <person name="Lage O.M."/>
            <person name="Pohl T."/>
            <person name="Merkel B.J."/>
            <person name="Hornburger P."/>
            <person name="Mueller R.-W."/>
            <person name="Bruemmer F."/>
            <person name="Labrenz M."/>
            <person name="Spormann A.M."/>
            <person name="Op den Camp H."/>
            <person name="Overmann J."/>
            <person name="Amann R."/>
            <person name="Jetten M.S.M."/>
            <person name="Mascher T."/>
            <person name="Medema M.H."/>
            <person name="Devos D.P."/>
            <person name="Kaster A.-K."/>
            <person name="Ovreas L."/>
            <person name="Rohde M."/>
            <person name="Galperin M.Y."/>
            <person name="Jogler C."/>
        </authorList>
    </citation>
    <scope>NUCLEOTIDE SEQUENCE [LARGE SCALE GENOMIC DNA]</scope>
    <source>
        <strain evidence="1 2">HG66A1</strain>
    </source>
</reference>
<evidence type="ECO:0000313" key="2">
    <source>
        <dbReference type="Proteomes" id="UP000320421"/>
    </source>
</evidence>
<organism evidence="1 2">
    <name type="scientific">Gimesia chilikensis</name>
    <dbReference type="NCBI Taxonomy" id="2605989"/>
    <lineage>
        <taxon>Bacteria</taxon>
        <taxon>Pseudomonadati</taxon>
        <taxon>Planctomycetota</taxon>
        <taxon>Planctomycetia</taxon>
        <taxon>Planctomycetales</taxon>
        <taxon>Planctomycetaceae</taxon>
        <taxon>Gimesia</taxon>
    </lineage>
</organism>
<evidence type="ECO:0000313" key="1">
    <source>
        <dbReference type="EMBL" id="QDT24251.1"/>
    </source>
</evidence>
<name>A0A517PXZ1_9PLAN</name>
<dbReference type="Proteomes" id="UP000320421">
    <property type="component" value="Chromosome"/>
</dbReference>
<accession>A0A517PXZ1</accession>
<dbReference type="AlphaFoldDB" id="A0A517PXZ1"/>
<dbReference type="OrthoDB" id="286284at2"/>
<dbReference type="RefSeq" id="WP_145192799.1">
    <property type="nucleotide sequence ID" value="NZ_CP036266.1"/>
</dbReference>
<proteinExistence type="predicted"/>
<sequence length="144" mass="15780">MTNETTQPTSWKEKLAQMWWGVKVGERAENLRQTARRFDNVDSLVMSTREKLLGKEIVDNNRPEGEDMHIGDYSSVTHQYLPPTGNAAGTLARLAVGAGLLATGIGVPVGGYLIADALRQKPSTTDEIVIPADQDTLFNLELVE</sequence>
<dbReference type="EMBL" id="CP036266">
    <property type="protein sequence ID" value="QDT24251.1"/>
    <property type="molecule type" value="Genomic_DNA"/>
</dbReference>
<gene>
    <name evidence="1" type="ORF">HG66A1_60830</name>
</gene>
<protein>
    <submittedName>
        <fullName evidence="1">Uncharacterized protein</fullName>
    </submittedName>
</protein>
<keyword evidence="2" id="KW-1185">Reference proteome</keyword>